<accession>A0A4R2H669</accession>
<evidence type="ECO:0000313" key="15">
    <source>
        <dbReference type="Proteomes" id="UP000622648"/>
    </source>
</evidence>
<comment type="caution">
    <text evidence="13">The sequence shown here is derived from an EMBL/GenBank/DDBJ whole genome shotgun (WGS) entry which is preliminary data.</text>
</comment>
<protein>
    <recommendedName>
        <fullName evidence="2">NADH:ubiquinone reductase (non-electrogenic)</fullName>
        <ecNumber evidence="2">1.6.5.9</ecNumber>
    </recommendedName>
</protein>
<evidence type="ECO:0000256" key="9">
    <source>
        <dbReference type="SAM" id="Phobius"/>
    </source>
</evidence>
<sequence length="421" mass="46446">MKKVVIIGGGFAGLNLAKKLSKSTSHQVTLVDQHNYHFFPPLLYQVGTAFIEASNIIYPFRKMFHNQNTRFFMGVLKEVLPEQQKVVTDNGTLDYDILVLAMGTETNFFGNDQIKENALPMKSIDDALRMRNHILLQLEKAVRSDQDVDKKRLSSVVIAGGGPTGVELAGMMAEMGSHIIKKDYPEAKSGLGKIYLVDGLQTLLAPMSDKSQEEAIKVLKNLGVEILLGKLVQNYDGKSVSLSDGTEIEASTLIWASGVIAREVPGLPKEAIGKGRRIIVDAFNQVEGLKGVFAIGDQCLQLSDAAFINGHPQLAQVAIQQGDLLGENLSAVDGGKPMKAFKYNDKGSMAIIAKFKAVVDLPKGFFRGFFAWLVWLFIHIIPIAGFRNKAKLAFNWLWSFITNDPTLRLIIRPDDEVAHKY</sequence>
<keyword evidence="15" id="KW-1185">Reference proteome</keyword>
<keyword evidence="7" id="KW-0520">NAD</keyword>
<reference evidence="15" key="2">
    <citation type="journal article" date="2019" name="Int. J. Syst. Evol. Microbiol.">
        <title>The Global Catalogue of Microorganisms (GCM) 10K type strain sequencing project: providing services to taxonomists for standard genome sequencing and annotation.</title>
        <authorList>
            <consortium name="The Broad Institute Genomics Platform"/>
            <consortium name="The Broad Institute Genome Sequencing Center for Infectious Disease"/>
            <person name="Wu L."/>
            <person name="Ma J."/>
        </authorList>
    </citation>
    <scope>NUCLEOTIDE SEQUENCE [LARGE SCALE GENOMIC DNA]</scope>
    <source>
        <strain evidence="15">CGMCC 1.15644</strain>
    </source>
</reference>
<dbReference type="Proteomes" id="UP000295684">
    <property type="component" value="Unassembled WGS sequence"/>
</dbReference>
<evidence type="ECO:0000256" key="7">
    <source>
        <dbReference type="ARBA" id="ARBA00023027"/>
    </source>
</evidence>
<keyword evidence="9" id="KW-1133">Transmembrane helix</keyword>
<keyword evidence="6" id="KW-0560">Oxidoreductase</keyword>
<proteinExistence type="inferred from homology"/>
<name>A0A4R2H669_9SPHI</name>
<dbReference type="PRINTS" id="PR00368">
    <property type="entry name" value="FADPNR"/>
</dbReference>
<keyword evidence="4" id="KW-0274">FAD</keyword>
<dbReference type="InterPro" id="IPR054585">
    <property type="entry name" value="NDH2-like_C"/>
</dbReference>
<evidence type="ECO:0000313" key="13">
    <source>
        <dbReference type="EMBL" id="TCO21527.1"/>
    </source>
</evidence>
<dbReference type="InterPro" id="IPR045024">
    <property type="entry name" value="NDH-2"/>
</dbReference>
<keyword evidence="9" id="KW-0472">Membrane</keyword>
<dbReference type="SUPFAM" id="SSF51905">
    <property type="entry name" value="FAD/NAD(P)-binding domain"/>
    <property type="match status" value="2"/>
</dbReference>
<evidence type="ECO:0000256" key="6">
    <source>
        <dbReference type="ARBA" id="ARBA00023002"/>
    </source>
</evidence>
<evidence type="ECO:0000256" key="8">
    <source>
        <dbReference type="ARBA" id="ARBA00047599"/>
    </source>
</evidence>
<dbReference type="InterPro" id="IPR023753">
    <property type="entry name" value="FAD/NAD-binding_dom"/>
</dbReference>
<dbReference type="PANTHER" id="PTHR43706:SF47">
    <property type="entry name" value="EXTERNAL NADH-UBIQUINONE OXIDOREDUCTASE 1, MITOCHONDRIAL-RELATED"/>
    <property type="match status" value="1"/>
</dbReference>
<dbReference type="Proteomes" id="UP000622648">
    <property type="component" value="Unassembled WGS sequence"/>
</dbReference>
<feature type="transmembrane region" description="Helical" evidence="9">
    <location>
        <begin position="364"/>
        <end position="386"/>
    </location>
</feature>
<dbReference type="PRINTS" id="PR00411">
    <property type="entry name" value="PNDRDTASEI"/>
</dbReference>
<reference evidence="13 14" key="3">
    <citation type="submission" date="2019-03" db="EMBL/GenBank/DDBJ databases">
        <title>Genomic Encyclopedia of Type Strains, Phase IV (KMG-IV): sequencing the most valuable type-strain genomes for metagenomic binning, comparative biology and taxonomic classification.</title>
        <authorList>
            <person name="Goeker M."/>
        </authorList>
    </citation>
    <scope>NUCLEOTIDE SEQUENCE [LARGE SCALE GENOMIC DNA]</scope>
    <source>
        <strain evidence="13 14">DSM 103236</strain>
    </source>
</reference>
<evidence type="ECO:0000256" key="3">
    <source>
        <dbReference type="ARBA" id="ARBA00022630"/>
    </source>
</evidence>
<comment type="catalytic activity">
    <reaction evidence="8">
        <text>a quinone + NADH + H(+) = a quinol + NAD(+)</text>
        <dbReference type="Rhea" id="RHEA:46160"/>
        <dbReference type="ChEBI" id="CHEBI:15378"/>
        <dbReference type="ChEBI" id="CHEBI:24646"/>
        <dbReference type="ChEBI" id="CHEBI:57540"/>
        <dbReference type="ChEBI" id="CHEBI:57945"/>
        <dbReference type="ChEBI" id="CHEBI:132124"/>
        <dbReference type="EC" id="1.6.5.9"/>
    </reaction>
</comment>
<dbReference type="RefSeq" id="WP_132534951.1">
    <property type="nucleotide sequence ID" value="NZ_BMJO01000001.1"/>
</dbReference>
<evidence type="ECO:0000313" key="12">
    <source>
        <dbReference type="EMBL" id="GGE39256.1"/>
    </source>
</evidence>
<dbReference type="PANTHER" id="PTHR43706">
    <property type="entry name" value="NADH DEHYDROGENASE"/>
    <property type="match status" value="1"/>
</dbReference>
<comment type="similarity">
    <text evidence="1">Belongs to the NADH dehydrogenase family.</text>
</comment>
<dbReference type="Pfam" id="PF22366">
    <property type="entry name" value="NDH2_C"/>
    <property type="match status" value="1"/>
</dbReference>
<reference evidence="12" key="4">
    <citation type="submission" date="2024-05" db="EMBL/GenBank/DDBJ databases">
        <authorList>
            <person name="Sun Q."/>
            <person name="Zhou Y."/>
        </authorList>
    </citation>
    <scope>NUCLEOTIDE SEQUENCE</scope>
    <source>
        <strain evidence="12">CGMCC 1.15644</strain>
    </source>
</reference>
<evidence type="ECO:0000256" key="2">
    <source>
        <dbReference type="ARBA" id="ARBA00012637"/>
    </source>
</evidence>
<keyword evidence="3" id="KW-0285">Flavoprotein</keyword>
<dbReference type="EMBL" id="BMJO01000001">
    <property type="protein sequence ID" value="GGE39256.1"/>
    <property type="molecule type" value="Genomic_DNA"/>
</dbReference>
<dbReference type="OrthoDB" id="9781621at2"/>
<evidence type="ECO:0000256" key="5">
    <source>
        <dbReference type="ARBA" id="ARBA00022946"/>
    </source>
</evidence>
<organism evidence="13 14">
    <name type="scientific">Pedobacter psychrotolerans</name>
    <dbReference type="NCBI Taxonomy" id="1843235"/>
    <lineage>
        <taxon>Bacteria</taxon>
        <taxon>Pseudomonadati</taxon>
        <taxon>Bacteroidota</taxon>
        <taxon>Sphingobacteriia</taxon>
        <taxon>Sphingobacteriales</taxon>
        <taxon>Sphingobacteriaceae</taxon>
        <taxon>Pedobacter</taxon>
    </lineage>
</organism>
<evidence type="ECO:0000259" key="10">
    <source>
        <dbReference type="Pfam" id="PF07992"/>
    </source>
</evidence>
<dbReference type="EMBL" id="SLWO01000007">
    <property type="protein sequence ID" value="TCO21527.1"/>
    <property type="molecule type" value="Genomic_DNA"/>
</dbReference>
<evidence type="ECO:0000259" key="11">
    <source>
        <dbReference type="Pfam" id="PF22366"/>
    </source>
</evidence>
<keyword evidence="9" id="KW-0812">Transmembrane</keyword>
<dbReference type="EC" id="1.6.5.9" evidence="2"/>
<evidence type="ECO:0000256" key="1">
    <source>
        <dbReference type="ARBA" id="ARBA00005272"/>
    </source>
</evidence>
<feature type="domain" description="FAD/NAD(P)-binding" evidence="10">
    <location>
        <begin position="2"/>
        <end position="322"/>
    </location>
</feature>
<keyword evidence="5" id="KW-0809">Transit peptide</keyword>
<evidence type="ECO:0000313" key="14">
    <source>
        <dbReference type="Proteomes" id="UP000295684"/>
    </source>
</evidence>
<evidence type="ECO:0000256" key="4">
    <source>
        <dbReference type="ARBA" id="ARBA00022827"/>
    </source>
</evidence>
<dbReference type="AlphaFoldDB" id="A0A4R2H669"/>
<gene>
    <name evidence="13" type="ORF">EV200_107121</name>
    <name evidence="12" type="ORF">GCM10011413_01120</name>
</gene>
<reference evidence="12" key="1">
    <citation type="journal article" date="2014" name="Int. J. Syst. Evol. Microbiol.">
        <title>Complete genome of a new Firmicutes species belonging to the dominant human colonic microbiota ('Ruminococcus bicirculans') reveals two chromosomes and a selective capacity to utilize plant glucans.</title>
        <authorList>
            <consortium name="NISC Comparative Sequencing Program"/>
            <person name="Wegmann U."/>
            <person name="Louis P."/>
            <person name="Goesmann A."/>
            <person name="Henrissat B."/>
            <person name="Duncan S.H."/>
            <person name="Flint H.J."/>
        </authorList>
    </citation>
    <scope>NUCLEOTIDE SEQUENCE</scope>
    <source>
        <strain evidence="12">CGMCC 1.15644</strain>
    </source>
</reference>
<dbReference type="InterPro" id="IPR036188">
    <property type="entry name" value="FAD/NAD-bd_sf"/>
</dbReference>
<dbReference type="Gene3D" id="3.50.50.100">
    <property type="match status" value="1"/>
</dbReference>
<dbReference type="GO" id="GO:0050136">
    <property type="term" value="F:NADH dehydrogenase (quinone) (non-electrogenic) activity"/>
    <property type="evidence" value="ECO:0007669"/>
    <property type="project" value="UniProtKB-EC"/>
</dbReference>
<feature type="domain" description="External alternative NADH-ubiquinone oxidoreductase-like C-terminal" evidence="11">
    <location>
        <begin position="346"/>
        <end position="401"/>
    </location>
</feature>
<dbReference type="Pfam" id="PF07992">
    <property type="entry name" value="Pyr_redox_2"/>
    <property type="match status" value="1"/>
</dbReference>